<evidence type="ECO:0000256" key="5">
    <source>
        <dbReference type="ARBA" id="ARBA00022655"/>
    </source>
</evidence>
<evidence type="ECO:0000256" key="4">
    <source>
        <dbReference type="ARBA" id="ARBA00019465"/>
    </source>
</evidence>
<dbReference type="OrthoDB" id="9796561at2"/>
<organism evidence="12 13">
    <name type="scientific">Salipiger thiooxidans</name>
    <dbReference type="NCBI Taxonomy" id="282683"/>
    <lineage>
        <taxon>Bacteria</taxon>
        <taxon>Pseudomonadati</taxon>
        <taxon>Pseudomonadota</taxon>
        <taxon>Alphaproteobacteria</taxon>
        <taxon>Rhodobacterales</taxon>
        <taxon>Roseobacteraceae</taxon>
        <taxon>Salipiger</taxon>
    </lineage>
</organism>
<dbReference type="PANTHER" id="PTHR43765">
    <property type="entry name" value="2-DEHYDROPANTOATE 2-REDUCTASE-RELATED"/>
    <property type="match status" value="1"/>
</dbReference>
<evidence type="ECO:0000256" key="1">
    <source>
        <dbReference type="ARBA" id="ARBA00004994"/>
    </source>
</evidence>
<evidence type="ECO:0000256" key="7">
    <source>
        <dbReference type="ARBA" id="ARBA00023002"/>
    </source>
</evidence>
<dbReference type="Pfam" id="PF08546">
    <property type="entry name" value="ApbA_C"/>
    <property type="match status" value="1"/>
</dbReference>
<dbReference type="UniPathway" id="UPA00028">
    <property type="reaction ID" value="UER00004"/>
</dbReference>
<dbReference type="SUPFAM" id="SSF51735">
    <property type="entry name" value="NAD(P)-binding Rossmann-fold domains"/>
    <property type="match status" value="1"/>
</dbReference>
<comment type="pathway">
    <text evidence="1">Cofactor biosynthesis; (R)-pantothenate biosynthesis; (R)-pantoate from 3-methyl-2-oxobutanoate: step 2/2.</text>
</comment>
<evidence type="ECO:0000256" key="3">
    <source>
        <dbReference type="ARBA" id="ARBA00013014"/>
    </source>
</evidence>
<dbReference type="InterPro" id="IPR013332">
    <property type="entry name" value="KPR_N"/>
</dbReference>
<proteinExistence type="inferred from homology"/>
<dbReference type="InterPro" id="IPR008927">
    <property type="entry name" value="6-PGluconate_DH-like_C_sf"/>
</dbReference>
<dbReference type="InterPro" id="IPR050838">
    <property type="entry name" value="Ketopantoate_reductase"/>
</dbReference>
<dbReference type="STRING" id="282683.SAMN04488105_103132"/>
<gene>
    <name evidence="12" type="ORF">SAMN04488105_103132</name>
</gene>
<dbReference type="GO" id="GO:0008677">
    <property type="term" value="F:2-dehydropantoate 2-reductase activity"/>
    <property type="evidence" value="ECO:0007669"/>
    <property type="project" value="UniProtKB-EC"/>
</dbReference>
<dbReference type="InterPro" id="IPR013752">
    <property type="entry name" value="KPA_reductase"/>
</dbReference>
<dbReference type="InterPro" id="IPR036291">
    <property type="entry name" value="NAD(P)-bd_dom_sf"/>
</dbReference>
<accession>A0A1G7CGD4</accession>
<comment type="catalytic activity">
    <reaction evidence="9">
        <text>(R)-pantoate + NADP(+) = 2-dehydropantoate + NADPH + H(+)</text>
        <dbReference type="Rhea" id="RHEA:16233"/>
        <dbReference type="ChEBI" id="CHEBI:11561"/>
        <dbReference type="ChEBI" id="CHEBI:15378"/>
        <dbReference type="ChEBI" id="CHEBI:15980"/>
        <dbReference type="ChEBI" id="CHEBI:57783"/>
        <dbReference type="ChEBI" id="CHEBI:58349"/>
        <dbReference type="EC" id="1.1.1.169"/>
    </reaction>
</comment>
<dbReference type="InterPro" id="IPR013328">
    <property type="entry name" value="6PGD_dom2"/>
</dbReference>
<evidence type="ECO:0000313" key="13">
    <source>
        <dbReference type="Proteomes" id="UP000198994"/>
    </source>
</evidence>
<keyword evidence="6" id="KW-0521">NADP</keyword>
<evidence type="ECO:0000256" key="6">
    <source>
        <dbReference type="ARBA" id="ARBA00022857"/>
    </source>
</evidence>
<dbReference type="EC" id="1.1.1.169" evidence="3"/>
<keyword evidence="7" id="KW-0560">Oxidoreductase</keyword>
<evidence type="ECO:0000256" key="8">
    <source>
        <dbReference type="ARBA" id="ARBA00032024"/>
    </source>
</evidence>
<dbReference type="RefSeq" id="WP_089956208.1">
    <property type="nucleotide sequence ID" value="NZ_FNAV01000003.1"/>
</dbReference>
<dbReference type="EMBL" id="FNAV01000003">
    <property type="protein sequence ID" value="SDE38407.1"/>
    <property type="molecule type" value="Genomic_DNA"/>
</dbReference>
<dbReference type="GO" id="GO:0050661">
    <property type="term" value="F:NADP binding"/>
    <property type="evidence" value="ECO:0007669"/>
    <property type="project" value="TreeGrafter"/>
</dbReference>
<name>A0A1G7CGD4_9RHOB</name>
<dbReference type="Pfam" id="PF02558">
    <property type="entry name" value="ApbA"/>
    <property type="match status" value="1"/>
</dbReference>
<dbReference type="AlphaFoldDB" id="A0A1G7CGD4"/>
<dbReference type="Gene3D" id="1.10.1040.10">
    <property type="entry name" value="N-(1-d-carboxylethyl)-l-norvaline Dehydrogenase, domain 2"/>
    <property type="match status" value="1"/>
</dbReference>
<evidence type="ECO:0000256" key="2">
    <source>
        <dbReference type="ARBA" id="ARBA00007870"/>
    </source>
</evidence>
<comment type="similarity">
    <text evidence="2">Belongs to the ketopantoate reductase family.</text>
</comment>
<evidence type="ECO:0000256" key="9">
    <source>
        <dbReference type="ARBA" id="ARBA00048793"/>
    </source>
</evidence>
<keyword evidence="13" id="KW-1185">Reference proteome</keyword>
<reference evidence="13" key="1">
    <citation type="submission" date="2016-10" db="EMBL/GenBank/DDBJ databases">
        <authorList>
            <person name="Varghese N."/>
            <person name="Submissions S."/>
        </authorList>
    </citation>
    <scope>NUCLEOTIDE SEQUENCE [LARGE SCALE GENOMIC DNA]</scope>
    <source>
        <strain evidence="13">DSM 10146</strain>
    </source>
</reference>
<sequence length="322" mass="33974">MRVIIHGVGAIGGVVGAALIEAGTEVLGIARGRMLAALQADGIRMISHRGTVELPFPCVAHPSEITFRPDDVVLLCVKGQDTAAALEDLRAAGMTDQPLFCCQNGVANERVALRYFPNVHGVTVMMPATYLEPGEVITHGAPCYGLFALGRYPGGTDAADEALKQALERANIAAFTSAEVMRTKYGKLLMNLGNIVDALLPLGADRPRFTDRLKAEATAVFEAAGIGWEDVGLDNPQRKDVMQIVEIEGTPRPGSSTRQSFARGAGSVETDYLNGEIALLGRLHGVPVPLNATLTALAAERVASGQGAGSISEDELERLFAS</sequence>
<dbReference type="Proteomes" id="UP000198994">
    <property type="component" value="Unassembled WGS sequence"/>
</dbReference>
<evidence type="ECO:0000259" key="10">
    <source>
        <dbReference type="Pfam" id="PF02558"/>
    </source>
</evidence>
<dbReference type="SUPFAM" id="SSF48179">
    <property type="entry name" value="6-phosphogluconate dehydrogenase C-terminal domain-like"/>
    <property type="match status" value="1"/>
</dbReference>
<feature type="domain" description="Ketopantoate reductase N-terminal" evidence="10">
    <location>
        <begin position="3"/>
        <end position="145"/>
    </location>
</feature>
<dbReference type="Gene3D" id="3.40.50.720">
    <property type="entry name" value="NAD(P)-binding Rossmann-like Domain"/>
    <property type="match status" value="1"/>
</dbReference>
<dbReference type="PANTHER" id="PTHR43765:SF2">
    <property type="entry name" value="2-DEHYDROPANTOATE 2-REDUCTASE"/>
    <property type="match status" value="1"/>
</dbReference>
<dbReference type="GO" id="GO:0015940">
    <property type="term" value="P:pantothenate biosynthetic process"/>
    <property type="evidence" value="ECO:0007669"/>
    <property type="project" value="UniProtKB-UniPathway"/>
</dbReference>
<feature type="domain" description="Ketopantoate reductase C-terminal" evidence="11">
    <location>
        <begin position="208"/>
        <end position="299"/>
    </location>
</feature>
<evidence type="ECO:0000313" key="12">
    <source>
        <dbReference type="EMBL" id="SDE38407.1"/>
    </source>
</evidence>
<evidence type="ECO:0000259" key="11">
    <source>
        <dbReference type="Pfam" id="PF08546"/>
    </source>
</evidence>
<dbReference type="GO" id="GO:0005737">
    <property type="term" value="C:cytoplasm"/>
    <property type="evidence" value="ECO:0007669"/>
    <property type="project" value="TreeGrafter"/>
</dbReference>
<keyword evidence="5" id="KW-0566">Pantothenate biosynthesis</keyword>
<protein>
    <recommendedName>
        <fullName evidence="4">2-dehydropantoate 2-reductase</fullName>
        <ecNumber evidence="3">1.1.1.169</ecNumber>
    </recommendedName>
    <alternativeName>
        <fullName evidence="8">Ketopantoate reductase</fullName>
    </alternativeName>
</protein>